<dbReference type="GO" id="GO:0031640">
    <property type="term" value="P:killing of cells of another organism"/>
    <property type="evidence" value="ECO:0007669"/>
    <property type="project" value="UniProtKB-KW"/>
</dbReference>
<evidence type="ECO:0000256" key="2">
    <source>
        <dbReference type="ARBA" id="ARBA00022529"/>
    </source>
</evidence>
<dbReference type="Gramene" id="ESQ49653">
    <property type="protein sequence ID" value="ESQ49653"/>
    <property type="gene ID" value="EUTSA_v10021891mg"/>
</dbReference>
<evidence type="ECO:0000256" key="5">
    <source>
        <dbReference type="ARBA" id="ARBA00023157"/>
    </source>
</evidence>
<evidence type="ECO:0000256" key="4">
    <source>
        <dbReference type="ARBA" id="ARBA00022821"/>
    </source>
</evidence>
<dbReference type="GO" id="GO:0050832">
    <property type="term" value="P:defense response to fungus"/>
    <property type="evidence" value="ECO:0007669"/>
    <property type="project" value="UniProtKB-KW"/>
</dbReference>
<dbReference type="AlphaFoldDB" id="V4MB43"/>
<gene>
    <name evidence="7" type="ORF">EUTSA_v10021891mg</name>
</gene>
<evidence type="ECO:0000256" key="1">
    <source>
        <dbReference type="ARBA" id="ARBA00006722"/>
    </source>
</evidence>
<comment type="similarity">
    <text evidence="1">Belongs to the DEFL family.</text>
</comment>
<organism evidence="7 8">
    <name type="scientific">Eutrema salsugineum</name>
    <name type="common">Saltwater cress</name>
    <name type="synonym">Sisymbrium salsugineum</name>
    <dbReference type="NCBI Taxonomy" id="72664"/>
    <lineage>
        <taxon>Eukaryota</taxon>
        <taxon>Viridiplantae</taxon>
        <taxon>Streptophyta</taxon>
        <taxon>Embryophyta</taxon>
        <taxon>Tracheophyta</taxon>
        <taxon>Spermatophyta</taxon>
        <taxon>Magnoliopsida</taxon>
        <taxon>eudicotyledons</taxon>
        <taxon>Gunneridae</taxon>
        <taxon>Pentapetalae</taxon>
        <taxon>rosids</taxon>
        <taxon>malvids</taxon>
        <taxon>Brassicales</taxon>
        <taxon>Brassicaceae</taxon>
        <taxon>Eutremeae</taxon>
        <taxon>Eutrema</taxon>
    </lineage>
</organism>
<dbReference type="Pfam" id="PF24552">
    <property type="entry name" value="Defensin"/>
    <property type="match status" value="1"/>
</dbReference>
<keyword evidence="8" id="KW-1185">Reference proteome</keyword>
<keyword evidence="3" id="KW-0295">Fungicide</keyword>
<name>V4MB43_EUTSA</name>
<evidence type="ECO:0000313" key="8">
    <source>
        <dbReference type="Proteomes" id="UP000030689"/>
    </source>
</evidence>
<keyword evidence="5" id="KW-1015">Disulfide bond</keyword>
<evidence type="ECO:0000256" key="3">
    <source>
        <dbReference type="ARBA" id="ARBA00022577"/>
    </source>
</evidence>
<dbReference type="EMBL" id="KI517408">
    <property type="protein sequence ID" value="ESQ49653.1"/>
    <property type="molecule type" value="Genomic_DNA"/>
</dbReference>
<proteinExistence type="inferred from homology"/>
<protein>
    <recommendedName>
        <fullName evidence="6">Defensin-like domain-containing protein</fullName>
    </recommendedName>
</protein>
<dbReference type="InterPro" id="IPR056373">
    <property type="entry name" value="Defensin-like_dom"/>
</dbReference>
<evidence type="ECO:0000259" key="6">
    <source>
        <dbReference type="Pfam" id="PF24552"/>
    </source>
</evidence>
<evidence type="ECO:0000313" key="7">
    <source>
        <dbReference type="EMBL" id="ESQ49653.1"/>
    </source>
</evidence>
<dbReference type="KEGG" id="eus:EUTSA_v10021891mg"/>
<reference evidence="7 8" key="1">
    <citation type="journal article" date="2013" name="Front. Plant Sci.">
        <title>The Reference Genome of the Halophytic Plant Eutrema salsugineum.</title>
        <authorList>
            <person name="Yang R."/>
            <person name="Jarvis D.E."/>
            <person name="Chen H."/>
            <person name="Beilstein M.A."/>
            <person name="Grimwood J."/>
            <person name="Jenkins J."/>
            <person name="Shu S."/>
            <person name="Prochnik S."/>
            <person name="Xin M."/>
            <person name="Ma C."/>
            <person name="Schmutz J."/>
            <person name="Wing R.A."/>
            <person name="Mitchell-Olds T."/>
            <person name="Schumaker K.S."/>
            <person name="Wang X."/>
        </authorList>
    </citation>
    <scope>NUCLEOTIDE SEQUENCE [LARGE SCALE GENOMIC DNA]</scope>
</reference>
<keyword evidence="4" id="KW-0611">Plant defense</keyword>
<dbReference type="Proteomes" id="UP000030689">
    <property type="component" value="Unassembled WGS sequence"/>
</dbReference>
<sequence length="66" mass="7433">MSSKNALGSRFGDIKRQRCFNKCTNKYGPFECSMDCRLSHYGDGDCVLGYCCCDNVPPAQFIKSHE</sequence>
<feature type="domain" description="Defensin-like" evidence="6">
    <location>
        <begin position="17"/>
        <end position="55"/>
    </location>
</feature>
<keyword evidence="2" id="KW-0929">Antimicrobial</keyword>
<accession>V4MB43</accession>